<dbReference type="Gene3D" id="1.25.40.10">
    <property type="entry name" value="Tetratricopeptide repeat domain"/>
    <property type="match status" value="1"/>
</dbReference>
<comment type="caution">
    <text evidence="4">The sequence shown here is derived from an EMBL/GenBank/DDBJ whole genome shotgun (WGS) entry which is preliminary data.</text>
</comment>
<dbReference type="OrthoDB" id="2519255at2759"/>
<dbReference type="PANTHER" id="PTHR43628:SF1">
    <property type="entry name" value="CHITIN SYNTHASE REGULATORY FACTOR 2-RELATED"/>
    <property type="match status" value="1"/>
</dbReference>
<proteinExistence type="predicted"/>
<organism evidence="4 5">
    <name type="scientific">Owenia fusiformis</name>
    <name type="common">Polychaete worm</name>
    <dbReference type="NCBI Taxonomy" id="6347"/>
    <lineage>
        <taxon>Eukaryota</taxon>
        <taxon>Metazoa</taxon>
        <taxon>Spiralia</taxon>
        <taxon>Lophotrochozoa</taxon>
        <taxon>Annelida</taxon>
        <taxon>Polychaeta</taxon>
        <taxon>Sedentaria</taxon>
        <taxon>Canalipalpata</taxon>
        <taxon>Sabellida</taxon>
        <taxon>Oweniida</taxon>
        <taxon>Oweniidae</taxon>
        <taxon>Owenia</taxon>
    </lineage>
</organism>
<dbReference type="GO" id="GO:0008270">
    <property type="term" value="F:zinc ion binding"/>
    <property type="evidence" value="ECO:0007669"/>
    <property type="project" value="UniProtKB-KW"/>
</dbReference>
<accession>A0A8J1TAY3</accession>
<reference evidence="4" key="1">
    <citation type="submission" date="2022-03" db="EMBL/GenBank/DDBJ databases">
        <authorList>
            <person name="Martin C."/>
        </authorList>
    </citation>
    <scope>NUCLEOTIDE SEQUENCE</scope>
</reference>
<dbReference type="SUPFAM" id="SSF81901">
    <property type="entry name" value="HCP-like"/>
    <property type="match status" value="1"/>
</dbReference>
<dbReference type="Pfam" id="PF08238">
    <property type="entry name" value="Sel1"/>
    <property type="match status" value="4"/>
</dbReference>
<dbReference type="InterPro" id="IPR002893">
    <property type="entry name" value="Znf_MYND"/>
</dbReference>
<evidence type="ECO:0000256" key="2">
    <source>
        <dbReference type="ARBA" id="ARBA00022771"/>
    </source>
</evidence>
<evidence type="ECO:0000256" key="3">
    <source>
        <dbReference type="ARBA" id="ARBA00022833"/>
    </source>
</evidence>
<dbReference type="PROSITE" id="PS50865">
    <property type="entry name" value="ZF_MYND_2"/>
    <property type="match status" value="1"/>
</dbReference>
<dbReference type="InterPro" id="IPR006597">
    <property type="entry name" value="Sel1-like"/>
</dbReference>
<dbReference type="PANTHER" id="PTHR43628">
    <property type="entry name" value="ACTIVATOR OF C KINASE PROTEIN 1-RELATED"/>
    <property type="match status" value="1"/>
</dbReference>
<protein>
    <submittedName>
        <fullName evidence="4">Uncharacterized protein</fullName>
    </submittedName>
</protein>
<evidence type="ECO:0000256" key="1">
    <source>
        <dbReference type="ARBA" id="ARBA00022723"/>
    </source>
</evidence>
<sequence>MGELLLNMLKLLNIKPGLQDEDLFPDQPGFKDFLAAQDMEYEKKNYQKASDLYEKACKAGHPLAQANYALWFLEGSRKGYKKNFRKAFELFEKSAEKGVGLSLYNLAHFYQTGKGGVVKQDPFKAFSLVKKSLKDYRTDKIRNGDPYWMLGTMYLQGEGTCMNRKKAQQHFEKARQFGHKAATTDFMKMTNLLAQLSGADKQHETDSKWDTMCAWLDKHPEEKGKDGVTTMRNHLKILNKFGFDIYGKLTEKELEMKGGFDKFMEVSGGQMYELDEYEMQDVPTVRVCSNCSKPGAKKRCAKCGEAYCDKKCQKADWTSHRKICQIVRDNIS</sequence>
<dbReference type="InterPro" id="IPR052945">
    <property type="entry name" value="Mitotic_Regulator"/>
</dbReference>
<keyword evidence="2" id="KW-0863">Zinc-finger</keyword>
<dbReference type="EMBL" id="CAIIXF020000011">
    <property type="protein sequence ID" value="CAH1800112.1"/>
    <property type="molecule type" value="Genomic_DNA"/>
</dbReference>
<dbReference type="AlphaFoldDB" id="A0A8J1TAY3"/>
<dbReference type="Gene3D" id="6.10.140.2220">
    <property type="match status" value="1"/>
</dbReference>
<dbReference type="SMART" id="SM00671">
    <property type="entry name" value="SEL1"/>
    <property type="match status" value="4"/>
</dbReference>
<gene>
    <name evidence="4" type="ORF">OFUS_LOCUS24042</name>
</gene>
<keyword evidence="5" id="KW-1185">Reference proteome</keyword>
<dbReference type="Proteomes" id="UP000749559">
    <property type="component" value="Unassembled WGS sequence"/>
</dbReference>
<keyword evidence="1" id="KW-0479">Metal-binding</keyword>
<keyword evidence="3" id="KW-0862">Zinc</keyword>
<dbReference type="Pfam" id="PF01753">
    <property type="entry name" value="zf-MYND"/>
    <property type="match status" value="1"/>
</dbReference>
<evidence type="ECO:0000313" key="5">
    <source>
        <dbReference type="Proteomes" id="UP000749559"/>
    </source>
</evidence>
<dbReference type="SUPFAM" id="SSF144232">
    <property type="entry name" value="HIT/MYND zinc finger-like"/>
    <property type="match status" value="1"/>
</dbReference>
<evidence type="ECO:0000313" key="4">
    <source>
        <dbReference type="EMBL" id="CAH1800112.1"/>
    </source>
</evidence>
<dbReference type="InterPro" id="IPR011990">
    <property type="entry name" value="TPR-like_helical_dom_sf"/>
</dbReference>
<name>A0A8J1TAY3_OWEFU</name>